<protein>
    <submittedName>
        <fullName evidence="2">Uncharacterized protein</fullName>
    </submittedName>
</protein>
<dbReference type="AlphaFoldDB" id="A0A409X8F1"/>
<feature type="compositionally biased region" description="Basic and acidic residues" evidence="1">
    <location>
        <begin position="12"/>
        <end position="66"/>
    </location>
</feature>
<gene>
    <name evidence="2" type="ORF">CVT25_009442</name>
</gene>
<feature type="compositionally biased region" description="Polar residues" evidence="1">
    <location>
        <begin position="1"/>
        <end position="11"/>
    </location>
</feature>
<feature type="region of interest" description="Disordered" evidence="1">
    <location>
        <begin position="1"/>
        <end position="66"/>
    </location>
</feature>
<sequence length="66" mass="7418">MQQQQGCNSNKDANDSDRYEDGGCNSDDKGKDNTDSGCKDNTDGSYKDNDEGHDTYRRPDGQHVQW</sequence>
<comment type="caution">
    <text evidence="2">The sequence shown here is derived from an EMBL/GenBank/DDBJ whole genome shotgun (WGS) entry which is preliminary data.</text>
</comment>
<evidence type="ECO:0000256" key="1">
    <source>
        <dbReference type="SAM" id="MobiDB-lite"/>
    </source>
</evidence>
<proteinExistence type="predicted"/>
<dbReference type="Proteomes" id="UP000283269">
    <property type="component" value="Unassembled WGS sequence"/>
</dbReference>
<dbReference type="InParanoid" id="A0A409X8F1"/>
<organism evidence="2 3">
    <name type="scientific">Psilocybe cyanescens</name>
    <dbReference type="NCBI Taxonomy" id="93625"/>
    <lineage>
        <taxon>Eukaryota</taxon>
        <taxon>Fungi</taxon>
        <taxon>Dikarya</taxon>
        <taxon>Basidiomycota</taxon>
        <taxon>Agaricomycotina</taxon>
        <taxon>Agaricomycetes</taxon>
        <taxon>Agaricomycetidae</taxon>
        <taxon>Agaricales</taxon>
        <taxon>Agaricineae</taxon>
        <taxon>Strophariaceae</taxon>
        <taxon>Psilocybe</taxon>
    </lineage>
</organism>
<accession>A0A409X8F1</accession>
<evidence type="ECO:0000313" key="2">
    <source>
        <dbReference type="EMBL" id="PPQ86987.1"/>
    </source>
</evidence>
<dbReference type="EMBL" id="NHYD01002400">
    <property type="protein sequence ID" value="PPQ86987.1"/>
    <property type="molecule type" value="Genomic_DNA"/>
</dbReference>
<keyword evidence="3" id="KW-1185">Reference proteome</keyword>
<evidence type="ECO:0000313" key="3">
    <source>
        <dbReference type="Proteomes" id="UP000283269"/>
    </source>
</evidence>
<reference evidence="2 3" key="1">
    <citation type="journal article" date="2018" name="Evol. Lett.">
        <title>Horizontal gene cluster transfer increased hallucinogenic mushroom diversity.</title>
        <authorList>
            <person name="Reynolds H.T."/>
            <person name="Vijayakumar V."/>
            <person name="Gluck-Thaler E."/>
            <person name="Korotkin H.B."/>
            <person name="Matheny P.B."/>
            <person name="Slot J.C."/>
        </authorList>
    </citation>
    <scope>NUCLEOTIDE SEQUENCE [LARGE SCALE GENOMIC DNA]</scope>
    <source>
        <strain evidence="2 3">2631</strain>
    </source>
</reference>
<name>A0A409X8F1_PSICY</name>